<evidence type="ECO:0000313" key="7">
    <source>
        <dbReference type="Proteomes" id="UP000655225"/>
    </source>
</evidence>
<reference evidence="6 7" key="1">
    <citation type="submission" date="2020-04" db="EMBL/GenBank/DDBJ databases">
        <title>Plant Genome Project.</title>
        <authorList>
            <person name="Zhang R.-G."/>
        </authorList>
    </citation>
    <scope>NUCLEOTIDE SEQUENCE [LARGE SCALE GENOMIC DNA]</scope>
    <source>
        <strain evidence="6">YNK0</strain>
        <tissue evidence="6">Leaf</tissue>
    </source>
</reference>
<dbReference type="PANTHER" id="PTHR31060">
    <property type="entry name" value="OSJNBA0011J08.25 PROTEIN-RELATED"/>
    <property type="match status" value="1"/>
</dbReference>
<evidence type="ECO:0000256" key="2">
    <source>
        <dbReference type="ARBA" id="ARBA00004906"/>
    </source>
</evidence>
<comment type="caution">
    <text evidence="6">The sequence shown here is derived from an EMBL/GenBank/DDBJ whole genome shotgun (WGS) entry which is preliminary data.</text>
</comment>
<dbReference type="EMBL" id="JABCRI010000024">
    <property type="protein sequence ID" value="KAF8377108.1"/>
    <property type="molecule type" value="Genomic_DNA"/>
</dbReference>
<evidence type="ECO:0000256" key="3">
    <source>
        <dbReference type="ARBA" id="ARBA00022786"/>
    </source>
</evidence>
<dbReference type="AlphaFoldDB" id="A0A834Y7J5"/>
<comment type="function">
    <text evidence="1">May act as a substrate-specific adapter of an E3 ubiquitin-protein ligase complex (CUL3-RBX1-BTB) which mediates the ubiquitination and subsequent proteasomal degradation of target proteins.</text>
</comment>
<evidence type="ECO:0000256" key="4">
    <source>
        <dbReference type="SAM" id="MobiDB-lite"/>
    </source>
</evidence>
<feature type="region of interest" description="Disordered" evidence="4">
    <location>
        <begin position="24"/>
        <end position="65"/>
    </location>
</feature>
<dbReference type="OMA" id="IMIDREI"/>
<comment type="pathway">
    <text evidence="2">Protein modification; protein ubiquitination.</text>
</comment>
<dbReference type="Proteomes" id="UP000655225">
    <property type="component" value="Unassembled WGS sequence"/>
</dbReference>
<evidence type="ECO:0000313" key="6">
    <source>
        <dbReference type="EMBL" id="KAF8377108.1"/>
    </source>
</evidence>
<dbReference type="InterPro" id="IPR038920">
    <property type="entry name" value="At3g05675-like"/>
</dbReference>
<dbReference type="OrthoDB" id="671361at2759"/>
<dbReference type="InterPro" id="IPR058039">
    <property type="entry name" value="At3g05675-like_ankyrin"/>
</dbReference>
<feature type="domain" description="At3g05675-like ankyrin-like" evidence="5">
    <location>
        <begin position="300"/>
        <end position="538"/>
    </location>
</feature>
<keyword evidence="7" id="KW-1185">Reference proteome</keyword>
<evidence type="ECO:0000256" key="1">
    <source>
        <dbReference type="ARBA" id="ARBA00002668"/>
    </source>
</evidence>
<organism evidence="6 7">
    <name type="scientific">Tetracentron sinense</name>
    <name type="common">Spur-leaf</name>
    <dbReference type="NCBI Taxonomy" id="13715"/>
    <lineage>
        <taxon>Eukaryota</taxon>
        <taxon>Viridiplantae</taxon>
        <taxon>Streptophyta</taxon>
        <taxon>Embryophyta</taxon>
        <taxon>Tracheophyta</taxon>
        <taxon>Spermatophyta</taxon>
        <taxon>Magnoliopsida</taxon>
        <taxon>Trochodendrales</taxon>
        <taxon>Trochodendraceae</taxon>
        <taxon>Tetracentron</taxon>
    </lineage>
</organism>
<keyword evidence="3" id="KW-0833">Ubl conjugation pathway</keyword>
<proteinExistence type="predicted"/>
<evidence type="ECO:0000259" key="5">
    <source>
        <dbReference type="Pfam" id="PF25553"/>
    </source>
</evidence>
<accession>A0A834Y7J5</accession>
<feature type="compositionally biased region" description="Polar residues" evidence="4">
    <location>
        <begin position="48"/>
        <end position="65"/>
    </location>
</feature>
<name>A0A834Y7J5_TETSI</name>
<sequence>MADSGRRKKTSSFRDNQGFRRMWCCSSAIPPKSPENLSSPLPKKTQKSEILSKSGNSLPNSPQSYRTGLGLVGRIDPRRILSPGRVSPIDSDISVDHVQEIVGVPSPVGDVCAQLGSETFQATPENFPTPERSSPSNSALNTAMRDEGCSGVFDARLSLKAKNGDCLVLQLDSKVLSANSSIFADLISDFRKGSGGNHCRIEVPDVENFAVFRETIELMFEEDITRRLMKMGVSRSIDILEVSAGLMFTRGVLSCLKYLEAVPWDEDEEEKLKSLFTRFTFDDATTRDILARLYPLDQENCQQNLAIQLVWSIINGADLSARRELKCLLNGLLSRSSVYEKNSTDLKKEDLYLVCQSCLASLLRFFEEASDSIPEEKFCKPLIERIATQVDNINWLLDILVDRQMAEEFVDMWMDQGELIGMHKRASPMVRYELSRISAWVFIALGTGKLHCRSETRLGVLQAWFGPMLADFGWLQRCRKGLDVKALEEAMGHTLLTLPLKQQYLLFMEWFECYTKHGTECPNLSKAFEIWWRRCFLRGFETHSVESGVHESLKELALALNDIIFLCECSSYGVADEKERGLDAG</sequence>
<dbReference type="PANTHER" id="PTHR31060:SF33">
    <property type="entry name" value="OS04G0278000 PROTEIN"/>
    <property type="match status" value="1"/>
</dbReference>
<dbReference type="Pfam" id="PF25553">
    <property type="entry name" value="BTB-POZ_ANK-like"/>
    <property type="match status" value="1"/>
</dbReference>
<dbReference type="UniPathway" id="UPA00143"/>
<dbReference type="GO" id="GO:0016567">
    <property type="term" value="P:protein ubiquitination"/>
    <property type="evidence" value="ECO:0007669"/>
    <property type="project" value="UniProtKB-UniPathway"/>
</dbReference>
<gene>
    <name evidence="6" type="ORF">HHK36_030481</name>
</gene>
<protein>
    <recommendedName>
        <fullName evidence="5">At3g05675-like ankyrin-like domain-containing protein</fullName>
    </recommendedName>
</protein>